<protein>
    <submittedName>
        <fullName evidence="5">LysR family transcriptional regulator</fullName>
    </submittedName>
</protein>
<dbReference type="InterPro" id="IPR036390">
    <property type="entry name" value="WH_DNA-bd_sf"/>
</dbReference>
<accession>A0ABY2SIH1</accession>
<gene>
    <name evidence="5" type="ORF">FCN80_16955</name>
</gene>
<dbReference type="EMBL" id="SZPQ01000026">
    <property type="protein sequence ID" value="TKI04652.1"/>
    <property type="molecule type" value="Genomic_DNA"/>
</dbReference>
<evidence type="ECO:0000259" key="4">
    <source>
        <dbReference type="PROSITE" id="PS50931"/>
    </source>
</evidence>
<name>A0ABY2SIH1_9HYPH</name>
<evidence type="ECO:0000256" key="1">
    <source>
        <dbReference type="ARBA" id="ARBA00009437"/>
    </source>
</evidence>
<dbReference type="PROSITE" id="PS50931">
    <property type="entry name" value="HTH_LYSR"/>
    <property type="match status" value="1"/>
</dbReference>
<evidence type="ECO:0000313" key="6">
    <source>
        <dbReference type="Proteomes" id="UP000305202"/>
    </source>
</evidence>
<dbReference type="PANTHER" id="PTHR30126:SF22">
    <property type="entry name" value="HTH-TYPE TRANSCRIPTIONAL REGULATOR YHAJ-RELATED"/>
    <property type="match status" value="1"/>
</dbReference>
<dbReference type="InterPro" id="IPR036388">
    <property type="entry name" value="WH-like_DNA-bd_sf"/>
</dbReference>
<comment type="similarity">
    <text evidence="1">Belongs to the LysR transcriptional regulatory family.</text>
</comment>
<dbReference type="Pfam" id="PF00126">
    <property type="entry name" value="HTH_1"/>
    <property type="match status" value="1"/>
</dbReference>
<dbReference type="PANTHER" id="PTHR30126">
    <property type="entry name" value="HTH-TYPE TRANSCRIPTIONAL REGULATOR"/>
    <property type="match status" value="1"/>
</dbReference>
<sequence>MYSRRFNMILLSKTLRYFIVTAQEQSIRMAALILCITPSPLCRTIKLFELNLGHKLFTRTSTGLKLTNYGRDLYATLLPLYQEICEIEKKVIKKNHEPRNGNMNIKIGLDHHDYSYMSSIFSSPVFKDSRNNVSLEYYSPNETNIDDILERDLCQMFITQKSVKCSSEVLHQTLSADTIMLAVKSDLRTSLLKQTDLIKNNILLQDAPYQNDSTYEKIEEYLAKNRLTPKRVFIPELYVQLSMIEKGDAISFMSSSVSNIINERNFKVKLIPFEYNGAKLFTERHVYYTRLYQDFIEEKLLPLIVNQDKCLAC</sequence>
<keyword evidence="2" id="KW-0805">Transcription regulation</keyword>
<dbReference type="InterPro" id="IPR000847">
    <property type="entry name" value="LysR_HTH_N"/>
</dbReference>
<evidence type="ECO:0000256" key="3">
    <source>
        <dbReference type="ARBA" id="ARBA00023163"/>
    </source>
</evidence>
<evidence type="ECO:0000256" key="2">
    <source>
        <dbReference type="ARBA" id="ARBA00023015"/>
    </source>
</evidence>
<proteinExistence type="inferred from homology"/>
<dbReference type="Gene3D" id="1.10.10.10">
    <property type="entry name" value="Winged helix-like DNA-binding domain superfamily/Winged helix DNA-binding domain"/>
    <property type="match status" value="1"/>
</dbReference>
<evidence type="ECO:0000313" key="5">
    <source>
        <dbReference type="EMBL" id="TKI04652.1"/>
    </source>
</evidence>
<dbReference type="SUPFAM" id="SSF46785">
    <property type="entry name" value="Winged helix' DNA-binding domain"/>
    <property type="match status" value="1"/>
</dbReference>
<organism evidence="5 6">
    <name type="scientific">Martelella alba</name>
    <dbReference type="NCBI Taxonomy" id="2590451"/>
    <lineage>
        <taxon>Bacteria</taxon>
        <taxon>Pseudomonadati</taxon>
        <taxon>Pseudomonadota</taxon>
        <taxon>Alphaproteobacteria</taxon>
        <taxon>Hyphomicrobiales</taxon>
        <taxon>Aurantimonadaceae</taxon>
        <taxon>Martelella</taxon>
    </lineage>
</organism>
<dbReference type="Proteomes" id="UP000305202">
    <property type="component" value="Unassembled WGS sequence"/>
</dbReference>
<keyword evidence="6" id="KW-1185">Reference proteome</keyword>
<comment type="caution">
    <text evidence="5">The sequence shown here is derived from an EMBL/GenBank/DDBJ whole genome shotgun (WGS) entry which is preliminary data.</text>
</comment>
<reference evidence="5 6" key="1">
    <citation type="submission" date="2019-04" db="EMBL/GenBank/DDBJ databases">
        <authorList>
            <person name="Li M."/>
            <person name="Gao C."/>
        </authorList>
    </citation>
    <scope>NUCLEOTIDE SEQUENCE [LARGE SCALE GENOMIC DNA]</scope>
    <source>
        <strain evidence="5 6">BGMRC 2031</strain>
    </source>
</reference>
<feature type="domain" description="HTH lysR-type" evidence="4">
    <location>
        <begin position="10"/>
        <end position="67"/>
    </location>
</feature>
<keyword evidence="3" id="KW-0804">Transcription</keyword>